<accession>A0ACB7PR60</accession>
<dbReference type="EMBL" id="JAGIZQ010000001">
    <property type="protein sequence ID" value="KAH6650791.1"/>
    <property type="molecule type" value="Genomic_DNA"/>
</dbReference>
<proteinExistence type="predicted"/>
<dbReference type="Proteomes" id="UP000724584">
    <property type="component" value="Unassembled WGS sequence"/>
</dbReference>
<protein>
    <submittedName>
        <fullName evidence="1">Uncharacterized protein</fullName>
    </submittedName>
</protein>
<organism evidence="1 2">
    <name type="scientific">Chaetomium tenue</name>
    <dbReference type="NCBI Taxonomy" id="1854479"/>
    <lineage>
        <taxon>Eukaryota</taxon>
        <taxon>Fungi</taxon>
        <taxon>Dikarya</taxon>
        <taxon>Ascomycota</taxon>
        <taxon>Pezizomycotina</taxon>
        <taxon>Sordariomycetes</taxon>
        <taxon>Sordariomycetidae</taxon>
        <taxon>Sordariales</taxon>
        <taxon>Chaetomiaceae</taxon>
        <taxon>Chaetomium</taxon>
    </lineage>
</organism>
<reference evidence="1 2" key="1">
    <citation type="journal article" date="2021" name="Nat. Commun.">
        <title>Genetic determinants of endophytism in the Arabidopsis root mycobiome.</title>
        <authorList>
            <person name="Mesny F."/>
            <person name="Miyauchi S."/>
            <person name="Thiergart T."/>
            <person name="Pickel B."/>
            <person name="Atanasova L."/>
            <person name="Karlsson M."/>
            <person name="Huettel B."/>
            <person name="Barry K.W."/>
            <person name="Haridas S."/>
            <person name="Chen C."/>
            <person name="Bauer D."/>
            <person name="Andreopoulos W."/>
            <person name="Pangilinan J."/>
            <person name="LaButti K."/>
            <person name="Riley R."/>
            <person name="Lipzen A."/>
            <person name="Clum A."/>
            <person name="Drula E."/>
            <person name="Henrissat B."/>
            <person name="Kohler A."/>
            <person name="Grigoriev I.V."/>
            <person name="Martin F.M."/>
            <person name="Hacquard S."/>
        </authorList>
    </citation>
    <scope>NUCLEOTIDE SEQUENCE [LARGE SCALE GENOMIC DNA]</scope>
    <source>
        <strain evidence="1 2">MPI-SDFR-AT-0079</strain>
    </source>
</reference>
<name>A0ACB7PR60_9PEZI</name>
<comment type="caution">
    <text evidence="1">The sequence shown here is derived from an EMBL/GenBank/DDBJ whole genome shotgun (WGS) entry which is preliminary data.</text>
</comment>
<evidence type="ECO:0000313" key="1">
    <source>
        <dbReference type="EMBL" id="KAH6650791.1"/>
    </source>
</evidence>
<keyword evidence="2" id="KW-1185">Reference proteome</keyword>
<sequence length="210" mass="23038">MLIPQLPRPKTAAPVPKPQIHTHKNHHTYNGTLKLPQSTHVRIITEPPADNHNSSNNTRTKPDPRTPRYVITLHYPHNRACELYRTALDMKILQRALHVPAHSKPIKINNTSSSKPAPTTTTTTTTAGEGGQGQVSEGREKEPPCKRTCSCPCACAAAERQCDYAREAAAVQLMLGQALGKMEAAGGEENGRVGVPMEWFLRRRLGDCGL</sequence>
<evidence type="ECO:0000313" key="2">
    <source>
        <dbReference type="Proteomes" id="UP000724584"/>
    </source>
</evidence>
<gene>
    <name evidence="1" type="ORF">F5144DRAFT_598215</name>
</gene>